<dbReference type="RefSeq" id="WP_146589745.1">
    <property type="nucleotide sequence ID" value="NZ_SJPO01000010.1"/>
</dbReference>
<dbReference type="InterPro" id="IPR045534">
    <property type="entry name" value="DUF6428"/>
</dbReference>
<dbReference type="OrthoDB" id="66316at2"/>
<evidence type="ECO:0000313" key="1">
    <source>
        <dbReference type="EMBL" id="TWT73421.1"/>
    </source>
</evidence>
<accession>A0A5C5YG11</accession>
<sequence length="159" mass="16841">MNLTEFRQVLADHPRHGLRFVISDQAAIADHFHVTEVGRVEKRFVDCGGQPRQTVACVLQTLVAHDVDHRLTTDKLAGILKLVDSLDLPVDAPVEVEHQERSVSVDAVDGVEVANGVVEFSLAAKQTACLAEDACGLAPTPQGLNVIGGDCCGGSSGCC</sequence>
<protein>
    <submittedName>
        <fullName evidence="1">Uncharacterized protein</fullName>
    </submittedName>
</protein>
<gene>
    <name evidence="1" type="ORF">Pla123a_37560</name>
</gene>
<proteinExistence type="predicted"/>
<name>A0A5C5YG11_9BACT</name>
<evidence type="ECO:0000313" key="2">
    <source>
        <dbReference type="Proteomes" id="UP000318478"/>
    </source>
</evidence>
<dbReference type="Proteomes" id="UP000318478">
    <property type="component" value="Unassembled WGS sequence"/>
</dbReference>
<dbReference type="AlphaFoldDB" id="A0A5C5YG11"/>
<keyword evidence="2" id="KW-1185">Reference proteome</keyword>
<dbReference type="EMBL" id="SJPO01000010">
    <property type="protein sequence ID" value="TWT73421.1"/>
    <property type="molecule type" value="Genomic_DNA"/>
</dbReference>
<organism evidence="1 2">
    <name type="scientific">Posidoniimonas polymericola</name>
    <dbReference type="NCBI Taxonomy" id="2528002"/>
    <lineage>
        <taxon>Bacteria</taxon>
        <taxon>Pseudomonadati</taxon>
        <taxon>Planctomycetota</taxon>
        <taxon>Planctomycetia</taxon>
        <taxon>Pirellulales</taxon>
        <taxon>Lacipirellulaceae</taxon>
        <taxon>Posidoniimonas</taxon>
    </lineage>
</organism>
<comment type="caution">
    <text evidence="1">The sequence shown here is derived from an EMBL/GenBank/DDBJ whole genome shotgun (WGS) entry which is preliminary data.</text>
</comment>
<reference evidence="1 2" key="1">
    <citation type="submission" date="2019-02" db="EMBL/GenBank/DDBJ databases">
        <title>Deep-cultivation of Planctomycetes and their phenomic and genomic characterization uncovers novel biology.</title>
        <authorList>
            <person name="Wiegand S."/>
            <person name="Jogler M."/>
            <person name="Boedeker C."/>
            <person name="Pinto D."/>
            <person name="Vollmers J."/>
            <person name="Rivas-Marin E."/>
            <person name="Kohn T."/>
            <person name="Peeters S.H."/>
            <person name="Heuer A."/>
            <person name="Rast P."/>
            <person name="Oberbeckmann S."/>
            <person name="Bunk B."/>
            <person name="Jeske O."/>
            <person name="Meyerdierks A."/>
            <person name="Storesund J.E."/>
            <person name="Kallscheuer N."/>
            <person name="Luecker S."/>
            <person name="Lage O.M."/>
            <person name="Pohl T."/>
            <person name="Merkel B.J."/>
            <person name="Hornburger P."/>
            <person name="Mueller R.-W."/>
            <person name="Bruemmer F."/>
            <person name="Labrenz M."/>
            <person name="Spormann A.M."/>
            <person name="Op Den Camp H."/>
            <person name="Overmann J."/>
            <person name="Amann R."/>
            <person name="Jetten M.S.M."/>
            <person name="Mascher T."/>
            <person name="Medema M.H."/>
            <person name="Devos D.P."/>
            <person name="Kaster A.-K."/>
            <person name="Ovreas L."/>
            <person name="Rohde M."/>
            <person name="Galperin M.Y."/>
            <person name="Jogler C."/>
        </authorList>
    </citation>
    <scope>NUCLEOTIDE SEQUENCE [LARGE SCALE GENOMIC DNA]</scope>
    <source>
        <strain evidence="1 2">Pla123a</strain>
    </source>
</reference>
<dbReference type="Pfam" id="PF20001">
    <property type="entry name" value="DUF6428"/>
    <property type="match status" value="1"/>
</dbReference>